<keyword evidence="1" id="KW-0812">Transmembrane</keyword>
<keyword evidence="1" id="KW-0472">Membrane</keyword>
<proteinExistence type="predicted"/>
<organism evidence="2 3">
    <name type="scientific">Chroomonas mesostigmatica CCMP1168</name>
    <dbReference type="NCBI Taxonomy" id="1195612"/>
    <lineage>
        <taxon>Eukaryota</taxon>
        <taxon>Cryptophyceae</taxon>
        <taxon>Pyrenomonadales</taxon>
        <taxon>Chroomonadaceae</taxon>
        <taxon>Chroomonas</taxon>
    </lineage>
</organism>
<evidence type="ECO:0000313" key="2">
    <source>
        <dbReference type="EMBL" id="AFP65402.1"/>
    </source>
</evidence>
<sequence>MINFLSFLIMFLKNSFESTYIRFFLKNFLIFTNKNRISLYCEEEEKFFSKFKIHSCKFQNFFISDFINIISHEMILSVIYLKKCSFATRAIEKILRMKEQKTVLWAETDIILSNFFSMFFILLFKLFFFYKKKKNTFLSNKNLSKISFYLQPNGSGRKNYAKFFYKTEKNTTSGFINFLSKKIFKGGLVVFLDSKKKKNLSVIENIGKHFFFFLKNFVFRGFKIKKNKDVSYRVDANHLILLNYKKKAPLCGLIIFLFYFQVKIPENNYFKSIPMFYDFLFIYLEKEGMILTNGVFCFNCLALFVSLEFVNDEKKYALFIKRVHKKTNLKNSYTIIIGLSCLKKRLMFSRNFPLKSLLFKKKTNTTIIFATKNFVFFSFLFFFLRTFWKKKLELIKKNFSRFFTKKKNFEIKLEQILKLKKKQKITTQNNLRLKFSKMYFKANLNIWMIMQLFGKFYLRKKKNKKKFLALLSKTSINFSYARFVEKVLIFLELANGIYLNFEIFFHVYKWKSSIKFFLLFFKKKTPSKIEKIFDNFFLNTRSFSSFEDLFGKYFYLGFVDLGRKFLQKYIFFSQGFLHFSVVQNWINMEKIIKNYRILYFIISFSFQKGKILKEELKFLFSELLKNDQWINLYSQLKFISLETNHFGSFLEFFAKKLSI</sequence>
<feature type="transmembrane region" description="Helical" evidence="1">
    <location>
        <begin position="367"/>
        <end position="388"/>
    </location>
</feature>
<protein>
    <submittedName>
        <fullName evidence="2">Uncharacterized protein</fullName>
    </submittedName>
</protein>
<evidence type="ECO:0000256" key="1">
    <source>
        <dbReference type="SAM" id="Phobius"/>
    </source>
</evidence>
<evidence type="ECO:0000313" key="3">
    <source>
        <dbReference type="Proteomes" id="UP000243348"/>
    </source>
</evidence>
<gene>
    <name evidence="2" type="ORF">CMESO_229</name>
</gene>
<reference evidence="2 3" key="1">
    <citation type="journal article" date="2012" name="Genome Biol. Evol.">
        <title>Nucleomorph genome sequence of the cryptophyte alga Chroomonas mesostigmatica CCMP1168 reveals lineage-specific gene loss and genome complexity.</title>
        <authorList>
            <person name="Moore C.E."/>
            <person name="Curtis B."/>
            <person name="Mills T."/>
            <person name="Tanifuji G."/>
            <person name="Archibald J.M."/>
        </authorList>
    </citation>
    <scope>NUCLEOTIDE SEQUENCE [LARGE SCALE GENOMIC DNA]</scope>
    <source>
        <strain evidence="2 3">CCMP1168</strain>
    </source>
</reference>
<accession>J7G1P1</accession>
<keyword evidence="1" id="KW-1133">Transmembrane helix</keyword>
<geneLocation type="nucleomorph" evidence="2"/>
<name>J7G1P1_9CRYP</name>
<keyword evidence="2" id="KW-0542">Nucleomorph</keyword>
<dbReference type="AlphaFoldDB" id="J7G1P1"/>
<dbReference type="EMBL" id="CP003681">
    <property type="protein sequence ID" value="AFP65402.1"/>
    <property type="molecule type" value="Genomic_DNA"/>
</dbReference>
<feature type="transmembrane region" description="Helical" evidence="1">
    <location>
        <begin position="290"/>
        <end position="310"/>
    </location>
</feature>
<feature type="transmembrane region" description="Helical" evidence="1">
    <location>
        <begin position="250"/>
        <end position="270"/>
    </location>
</feature>
<dbReference type="Proteomes" id="UP000243348">
    <property type="component" value="Nucleomorph 2"/>
</dbReference>
<feature type="transmembrane region" description="Helical" evidence="1">
    <location>
        <begin position="110"/>
        <end position="130"/>
    </location>
</feature>